<dbReference type="EMBL" id="FJOG01000067">
    <property type="protein sequence ID" value="CZR69219.1"/>
    <property type="molecule type" value="Genomic_DNA"/>
</dbReference>
<proteinExistence type="inferred from homology"/>
<protein>
    <submittedName>
        <fullName evidence="6">Related to epoxide hydrolase</fullName>
    </submittedName>
</protein>
<dbReference type="PIRSF" id="PIRSF001112">
    <property type="entry name" value="Epoxide_hydrolase"/>
    <property type="match status" value="1"/>
</dbReference>
<dbReference type="PANTHER" id="PTHR21661:SF35">
    <property type="entry name" value="EPOXIDE HYDROLASE"/>
    <property type="match status" value="1"/>
</dbReference>
<evidence type="ECO:0000256" key="3">
    <source>
        <dbReference type="ARBA" id="ARBA00022801"/>
    </source>
</evidence>
<dbReference type="PANTHER" id="PTHR21661">
    <property type="entry name" value="EPOXIDE HYDROLASE 1-RELATED"/>
    <property type="match status" value="1"/>
</dbReference>
<organism evidence="6 7">
    <name type="scientific">Phialocephala subalpina</name>
    <dbReference type="NCBI Taxonomy" id="576137"/>
    <lineage>
        <taxon>Eukaryota</taxon>
        <taxon>Fungi</taxon>
        <taxon>Dikarya</taxon>
        <taxon>Ascomycota</taxon>
        <taxon>Pezizomycotina</taxon>
        <taxon>Leotiomycetes</taxon>
        <taxon>Helotiales</taxon>
        <taxon>Mollisiaceae</taxon>
        <taxon>Phialocephala</taxon>
        <taxon>Phialocephala fortinii species complex</taxon>
    </lineage>
</organism>
<evidence type="ECO:0000313" key="7">
    <source>
        <dbReference type="Proteomes" id="UP000184330"/>
    </source>
</evidence>
<accession>A0A1L7XW52</accession>
<keyword evidence="7" id="KW-1185">Reference proteome</keyword>
<comment type="similarity">
    <text evidence="1">Belongs to the peptidase S33 family.</text>
</comment>
<dbReference type="STRING" id="576137.A0A1L7XW52"/>
<dbReference type="SUPFAM" id="SSF53474">
    <property type="entry name" value="alpha/beta-Hydrolases"/>
    <property type="match status" value="1"/>
</dbReference>
<dbReference type="AlphaFoldDB" id="A0A1L7XW52"/>
<dbReference type="InterPro" id="IPR016292">
    <property type="entry name" value="Epoxide_hydrolase"/>
</dbReference>
<keyword evidence="2" id="KW-0058">Aromatic hydrocarbons catabolism</keyword>
<name>A0A1L7XW52_9HELO</name>
<dbReference type="Gene3D" id="3.40.50.1820">
    <property type="entry name" value="alpha/beta hydrolase"/>
    <property type="match status" value="1"/>
</dbReference>
<feature type="active site" description="Proton donor" evidence="4">
    <location>
        <position position="266"/>
    </location>
</feature>
<evidence type="ECO:0000256" key="4">
    <source>
        <dbReference type="PIRSR" id="PIRSR001112-1"/>
    </source>
</evidence>
<sequence length="359" mass="40759">MDVKDYWAKEYDWDSVQSKLNNELQQFTTTVSLPSNLAFTDAIQLHFVHHTSSRQDAIPLLFIHGWPGSFLEVKNIIKHLTNPSQDTDPAFHVVAPSVPGFGFSPAPTKPGFSYVEAAHAFDSLMKQLNYPKYVIQGGDLGGLILRHQAHLYPESVISCHSNFWVVAPNSEDLERYKNNDSTPDERATIEVYQGFITKRWAYGQVQQTTPLRLAHGLTDSPVGLAMWIYHAMHSSVTNPSFWSLEDIITWTMMYWIQGPLGGFRYYKEAAKEGSLTLYGFGTYPFVNQPVAISEFVRDLWYRTPLDWAQRLGNVKYRVVHNTGGHFAATETPELLAKDIRDFFGNEKLSNTGIFKSARV</sequence>
<feature type="domain" description="Epoxide hydrolase N-terminal" evidence="5">
    <location>
        <begin position="2"/>
        <end position="73"/>
    </location>
</feature>
<dbReference type="OrthoDB" id="6431331at2759"/>
<evidence type="ECO:0000313" key="6">
    <source>
        <dbReference type="EMBL" id="CZR69219.1"/>
    </source>
</evidence>
<keyword evidence="3 6" id="KW-0378">Hydrolase</keyword>
<dbReference type="Proteomes" id="UP000184330">
    <property type="component" value="Unassembled WGS sequence"/>
</dbReference>
<evidence type="ECO:0000256" key="2">
    <source>
        <dbReference type="ARBA" id="ARBA00022797"/>
    </source>
</evidence>
<dbReference type="InterPro" id="IPR000639">
    <property type="entry name" value="Epox_hydrolase-like"/>
</dbReference>
<dbReference type="Pfam" id="PF06441">
    <property type="entry name" value="EHN"/>
    <property type="match status" value="1"/>
</dbReference>
<evidence type="ECO:0000259" key="5">
    <source>
        <dbReference type="Pfam" id="PF06441"/>
    </source>
</evidence>
<dbReference type="GO" id="GO:0097176">
    <property type="term" value="P:epoxide metabolic process"/>
    <property type="evidence" value="ECO:0007669"/>
    <property type="project" value="TreeGrafter"/>
</dbReference>
<feature type="active site" description="Proton acceptor" evidence="4">
    <location>
        <position position="325"/>
    </location>
</feature>
<gene>
    <name evidence="6" type="ORF">PAC_19119</name>
</gene>
<dbReference type="InterPro" id="IPR010497">
    <property type="entry name" value="Epoxide_hydro_N"/>
</dbReference>
<dbReference type="GO" id="GO:0004301">
    <property type="term" value="F:epoxide hydrolase activity"/>
    <property type="evidence" value="ECO:0007669"/>
    <property type="project" value="TreeGrafter"/>
</dbReference>
<feature type="active site" description="Nucleophile" evidence="4">
    <location>
        <position position="139"/>
    </location>
</feature>
<dbReference type="InterPro" id="IPR029058">
    <property type="entry name" value="AB_hydrolase_fold"/>
</dbReference>
<dbReference type="PRINTS" id="PR00412">
    <property type="entry name" value="EPOXHYDRLASE"/>
</dbReference>
<reference evidence="6 7" key="1">
    <citation type="submission" date="2016-03" db="EMBL/GenBank/DDBJ databases">
        <authorList>
            <person name="Ploux O."/>
        </authorList>
    </citation>
    <scope>NUCLEOTIDE SEQUENCE [LARGE SCALE GENOMIC DNA]</scope>
    <source>
        <strain evidence="6 7">UAMH 11012</strain>
    </source>
</reference>
<evidence type="ECO:0000256" key="1">
    <source>
        <dbReference type="ARBA" id="ARBA00010088"/>
    </source>
</evidence>